<dbReference type="Proteomes" id="UP000824160">
    <property type="component" value="Unassembled WGS sequence"/>
</dbReference>
<accession>A0A9D1KSD0</accession>
<dbReference type="EMBL" id="DVLW01000060">
    <property type="protein sequence ID" value="HIT93987.1"/>
    <property type="molecule type" value="Genomic_DNA"/>
</dbReference>
<dbReference type="PROSITE" id="PS50930">
    <property type="entry name" value="HTH_LYTTR"/>
    <property type="match status" value="1"/>
</dbReference>
<dbReference type="GO" id="GO:0003677">
    <property type="term" value="F:DNA binding"/>
    <property type="evidence" value="ECO:0007669"/>
    <property type="project" value="InterPro"/>
</dbReference>
<dbReference type="Gene3D" id="2.40.50.1020">
    <property type="entry name" value="LytTr DNA-binding domain"/>
    <property type="match status" value="1"/>
</dbReference>
<dbReference type="PANTHER" id="PTHR37299">
    <property type="entry name" value="TRANSCRIPTIONAL REGULATOR-RELATED"/>
    <property type="match status" value="1"/>
</dbReference>
<dbReference type="GO" id="GO:0000156">
    <property type="term" value="F:phosphorelay response regulator activity"/>
    <property type="evidence" value="ECO:0007669"/>
    <property type="project" value="InterPro"/>
</dbReference>
<name>A0A9D1KSD0_9FIRM</name>
<dbReference type="InterPro" id="IPR007492">
    <property type="entry name" value="LytTR_DNA-bd_dom"/>
</dbReference>
<gene>
    <name evidence="2" type="ORF">IAC43_02255</name>
</gene>
<comment type="caution">
    <text evidence="2">The sequence shown here is derived from an EMBL/GenBank/DDBJ whole genome shotgun (WGS) entry which is preliminary data.</text>
</comment>
<dbReference type="SMART" id="SM00850">
    <property type="entry name" value="LytTR"/>
    <property type="match status" value="1"/>
</dbReference>
<sequence length="146" mass="16688">MEISVEYHPGEVQVIVRGPEDSEELLRILSLLRGEQDKLWGWDEHRTMVAISPQQIIWAEMVENKVFVYTEKAMYQTSFGLSDLEGRWEEMGFFRCAKSVVINLNAVTSLRSCPGGRIEARMVTGEKVVVSRRYAPLLRARIQEGG</sequence>
<dbReference type="InterPro" id="IPR046947">
    <property type="entry name" value="LytR-like"/>
</dbReference>
<protein>
    <submittedName>
        <fullName evidence="2">LytTR family transcriptional regulator</fullName>
    </submittedName>
</protein>
<feature type="domain" description="HTH LytTR-type" evidence="1">
    <location>
        <begin position="45"/>
        <end position="144"/>
    </location>
</feature>
<reference evidence="2" key="1">
    <citation type="submission" date="2020-10" db="EMBL/GenBank/DDBJ databases">
        <authorList>
            <person name="Gilroy R."/>
        </authorList>
    </citation>
    <scope>NUCLEOTIDE SEQUENCE</scope>
    <source>
        <strain evidence="2">ChiBcec7-5410</strain>
    </source>
</reference>
<organism evidence="2 3">
    <name type="scientific">Candidatus Faecivivens stercoripullorum</name>
    <dbReference type="NCBI Taxonomy" id="2840805"/>
    <lineage>
        <taxon>Bacteria</taxon>
        <taxon>Bacillati</taxon>
        <taxon>Bacillota</taxon>
        <taxon>Clostridia</taxon>
        <taxon>Eubacteriales</taxon>
        <taxon>Oscillospiraceae</taxon>
        <taxon>Oscillospiraceae incertae sedis</taxon>
        <taxon>Candidatus Faecivivens</taxon>
    </lineage>
</organism>
<reference evidence="2" key="2">
    <citation type="journal article" date="2021" name="PeerJ">
        <title>Extensive microbial diversity within the chicken gut microbiome revealed by metagenomics and culture.</title>
        <authorList>
            <person name="Gilroy R."/>
            <person name="Ravi A."/>
            <person name="Getino M."/>
            <person name="Pursley I."/>
            <person name="Horton D.L."/>
            <person name="Alikhan N.F."/>
            <person name="Baker D."/>
            <person name="Gharbi K."/>
            <person name="Hall N."/>
            <person name="Watson M."/>
            <person name="Adriaenssens E.M."/>
            <person name="Foster-Nyarko E."/>
            <person name="Jarju S."/>
            <person name="Secka A."/>
            <person name="Antonio M."/>
            <person name="Oren A."/>
            <person name="Chaudhuri R.R."/>
            <person name="La Ragione R."/>
            <person name="Hildebrand F."/>
            <person name="Pallen M.J."/>
        </authorList>
    </citation>
    <scope>NUCLEOTIDE SEQUENCE</scope>
    <source>
        <strain evidence="2">ChiBcec7-5410</strain>
    </source>
</reference>
<dbReference type="Pfam" id="PF04397">
    <property type="entry name" value="LytTR"/>
    <property type="match status" value="1"/>
</dbReference>
<evidence type="ECO:0000259" key="1">
    <source>
        <dbReference type="PROSITE" id="PS50930"/>
    </source>
</evidence>
<dbReference type="PANTHER" id="PTHR37299:SF1">
    <property type="entry name" value="STAGE 0 SPORULATION PROTEIN A HOMOLOG"/>
    <property type="match status" value="1"/>
</dbReference>
<dbReference type="AlphaFoldDB" id="A0A9D1KSD0"/>
<evidence type="ECO:0000313" key="2">
    <source>
        <dbReference type="EMBL" id="HIT93987.1"/>
    </source>
</evidence>
<proteinExistence type="predicted"/>
<evidence type="ECO:0000313" key="3">
    <source>
        <dbReference type="Proteomes" id="UP000824160"/>
    </source>
</evidence>